<feature type="region of interest" description="Disordered" evidence="1">
    <location>
        <begin position="1"/>
        <end position="70"/>
    </location>
</feature>
<evidence type="ECO:0000313" key="3">
    <source>
        <dbReference type="Proteomes" id="UP001474181"/>
    </source>
</evidence>
<comment type="caution">
    <text evidence="2">The sequence shown here is derived from an EMBL/GenBank/DDBJ whole genome shotgun (WGS) entry which is preliminary data.</text>
</comment>
<dbReference type="Proteomes" id="UP001474181">
    <property type="component" value="Unassembled WGS sequence"/>
</dbReference>
<feature type="compositionally biased region" description="Gly residues" evidence="1">
    <location>
        <begin position="12"/>
        <end position="35"/>
    </location>
</feature>
<feature type="non-terminal residue" evidence="2">
    <location>
        <position position="70"/>
    </location>
</feature>
<name>A0ABV1XG68_9ACTN</name>
<accession>A0ABV1XG68</accession>
<organism evidence="2 3">
    <name type="scientific">Streptomyces hyaluromycini</name>
    <dbReference type="NCBI Taxonomy" id="1377993"/>
    <lineage>
        <taxon>Bacteria</taxon>
        <taxon>Bacillati</taxon>
        <taxon>Actinomycetota</taxon>
        <taxon>Actinomycetes</taxon>
        <taxon>Kitasatosporales</taxon>
        <taxon>Streptomycetaceae</taxon>
        <taxon>Streptomyces</taxon>
    </lineage>
</organism>
<feature type="compositionally biased region" description="Low complexity" evidence="1">
    <location>
        <begin position="1"/>
        <end position="11"/>
    </location>
</feature>
<evidence type="ECO:0000256" key="1">
    <source>
        <dbReference type="SAM" id="MobiDB-lite"/>
    </source>
</evidence>
<evidence type="ECO:0000313" key="2">
    <source>
        <dbReference type="EMBL" id="MER7188042.1"/>
    </source>
</evidence>
<protein>
    <submittedName>
        <fullName evidence="2">Pseudouridine synthase</fullName>
    </submittedName>
</protein>
<dbReference type="EMBL" id="JBEPEK010001014">
    <property type="protein sequence ID" value="MER7188042.1"/>
    <property type="molecule type" value="Genomic_DNA"/>
</dbReference>
<gene>
    <name evidence="2" type="ORF">ABT404_52785</name>
</gene>
<reference evidence="2 3" key="1">
    <citation type="submission" date="2024-06" db="EMBL/GenBank/DDBJ databases">
        <title>The Natural Products Discovery Center: Release of the First 8490 Sequenced Strains for Exploring Actinobacteria Biosynthetic Diversity.</title>
        <authorList>
            <person name="Kalkreuter E."/>
            <person name="Kautsar S.A."/>
            <person name="Yang D."/>
            <person name="Bader C.D."/>
            <person name="Teijaro C.N."/>
            <person name="Fluegel L."/>
            <person name="Davis C.M."/>
            <person name="Simpson J.R."/>
            <person name="Lauterbach L."/>
            <person name="Steele A.D."/>
            <person name="Gui C."/>
            <person name="Meng S."/>
            <person name="Li G."/>
            <person name="Viehrig K."/>
            <person name="Ye F."/>
            <person name="Su P."/>
            <person name="Kiefer A.F."/>
            <person name="Nichols A."/>
            <person name="Cepeda A.J."/>
            <person name="Yan W."/>
            <person name="Fan B."/>
            <person name="Jiang Y."/>
            <person name="Adhikari A."/>
            <person name="Zheng C.-J."/>
            <person name="Schuster L."/>
            <person name="Cowan T.M."/>
            <person name="Smanski M.J."/>
            <person name="Chevrette M.G."/>
            <person name="De Carvalho L.P.S."/>
            <person name="Shen B."/>
        </authorList>
    </citation>
    <scope>NUCLEOTIDE SEQUENCE [LARGE SCALE GENOMIC DNA]</scope>
    <source>
        <strain evidence="2 3">NPDC000234</strain>
    </source>
</reference>
<proteinExistence type="predicted"/>
<sequence length="70" mass="7035">MRSSSGRNSSGNNGGSRGGNSGGRGGSSGGRGNYRGAGNARDDKQGAGRPKKPRPEERRYDVGPGATQDG</sequence>
<keyword evidence="3" id="KW-1185">Reference proteome</keyword>